<keyword evidence="3" id="KW-1185">Reference proteome</keyword>
<dbReference type="AlphaFoldDB" id="A0A6F8Y451"/>
<dbReference type="CDD" id="cd00093">
    <property type="entry name" value="HTH_XRE"/>
    <property type="match status" value="1"/>
</dbReference>
<dbReference type="KEGG" id="pfla:Pflav_073140"/>
<dbReference type="Proteomes" id="UP000502508">
    <property type="component" value="Chromosome"/>
</dbReference>
<dbReference type="Gene3D" id="1.10.260.40">
    <property type="entry name" value="lambda repressor-like DNA-binding domains"/>
    <property type="match status" value="1"/>
</dbReference>
<dbReference type="EMBL" id="AP022870">
    <property type="protein sequence ID" value="BCB80904.1"/>
    <property type="molecule type" value="Genomic_DNA"/>
</dbReference>
<evidence type="ECO:0000313" key="2">
    <source>
        <dbReference type="EMBL" id="BCB80904.1"/>
    </source>
</evidence>
<feature type="domain" description="HTH cro/C1-type" evidence="1">
    <location>
        <begin position="18"/>
        <end position="53"/>
    </location>
</feature>
<dbReference type="SMART" id="SM00530">
    <property type="entry name" value="HTH_XRE"/>
    <property type="match status" value="1"/>
</dbReference>
<reference evidence="2 3" key="2">
    <citation type="submission" date="2020-03" db="EMBL/GenBank/DDBJ databases">
        <authorList>
            <person name="Ichikawa N."/>
            <person name="Kimura A."/>
            <person name="Kitahashi Y."/>
            <person name="Uohara A."/>
        </authorList>
    </citation>
    <scope>NUCLEOTIDE SEQUENCE [LARGE SCALE GENOMIC DNA]</scope>
    <source>
        <strain evidence="2 3">NBRC 107702</strain>
    </source>
</reference>
<dbReference type="InterPro" id="IPR010982">
    <property type="entry name" value="Lambda_DNA-bd_dom_sf"/>
</dbReference>
<reference evidence="2 3" key="1">
    <citation type="submission" date="2020-03" db="EMBL/GenBank/DDBJ databases">
        <title>Whole genome shotgun sequence of Phytohabitans flavus NBRC 107702.</title>
        <authorList>
            <person name="Komaki H."/>
            <person name="Tamura T."/>
        </authorList>
    </citation>
    <scope>NUCLEOTIDE SEQUENCE [LARGE SCALE GENOMIC DNA]</scope>
    <source>
        <strain evidence="2 3">NBRC 107702</strain>
    </source>
</reference>
<accession>A0A6F8Y451</accession>
<dbReference type="Pfam" id="PF19054">
    <property type="entry name" value="DUF5753"/>
    <property type="match status" value="1"/>
</dbReference>
<dbReference type="GO" id="GO:0003677">
    <property type="term" value="F:DNA binding"/>
    <property type="evidence" value="ECO:0007669"/>
    <property type="project" value="InterPro"/>
</dbReference>
<protein>
    <submittedName>
        <fullName evidence="2">Transcriptional regulator</fullName>
    </submittedName>
</protein>
<dbReference type="RefSeq" id="WP_173040929.1">
    <property type="nucleotide sequence ID" value="NZ_AP022870.1"/>
</dbReference>
<evidence type="ECO:0000259" key="1">
    <source>
        <dbReference type="PROSITE" id="PS50943"/>
    </source>
</evidence>
<dbReference type="PROSITE" id="PS50943">
    <property type="entry name" value="HTH_CROC1"/>
    <property type="match status" value="1"/>
</dbReference>
<dbReference type="Pfam" id="PF13560">
    <property type="entry name" value="HTH_31"/>
    <property type="match status" value="1"/>
</dbReference>
<gene>
    <name evidence="2" type="ORF">Pflav_073140</name>
</gene>
<dbReference type="SUPFAM" id="SSF47413">
    <property type="entry name" value="lambda repressor-like DNA-binding domains"/>
    <property type="match status" value="1"/>
</dbReference>
<proteinExistence type="predicted"/>
<evidence type="ECO:0000313" key="3">
    <source>
        <dbReference type="Proteomes" id="UP000502508"/>
    </source>
</evidence>
<name>A0A6F8Y451_9ACTN</name>
<organism evidence="2 3">
    <name type="scientific">Phytohabitans flavus</name>
    <dbReference type="NCBI Taxonomy" id="1076124"/>
    <lineage>
        <taxon>Bacteria</taxon>
        <taxon>Bacillati</taxon>
        <taxon>Actinomycetota</taxon>
        <taxon>Actinomycetes</taxon>
        <taxon>Micromonosporales</taxon>
        <taxon>Micromonosporaceae</taxon>
    </lineage>
</organism>
<sequence length="287" mass="31667">MNSIEDWLNRPGGLTERLRATRRAAGLTGTQLARDLGWPQSKVSKIETGKQMPADEDIGGWAEACRASEAVAAELVTLLAEAQALHQEWRQQVRLGQVGIQRNYDELARRAAVIRNAEVVYVPGLLQTAAYARCRIAEGTRLHGANPEEIDDATAERMRRQQVLYDTSKRFEFVITEAALRLLLCPRDVMLAQLDRLLSVTGLTHISFGIIPFGVELTTTPQNGFILFDDDLAVVETFTGETMHHGDEAAAYARAMASLADEAVTGEEARRLITATIEDLREATPNP</sequence>
<dbReference type="InterPro" id="IPR001387">
    <property type="entry name" value="Cro/C1-type_HTH"/>
</dbReference>
<dbReference type="InterPro" id="IPR043917">
    <property type="entry name" value="DUF5753"/>
</dbReference>